<feature type="transmembrane region" description="Helical" evidence="1">
    <location>
        <begin position="198"/>
        <end position="213"/>
    </location>
</feature>
<feature type="transmembrane region" description="Helical" evidence="1">
    <location>
        <begin position="98"/>
        <end position="120"/>
    </location>
</feature>
<feature type="transmembrane region" description="Helical" evidence="1">
    <location>
        <begin position="374"/>
        <end position="394"/>
    </location>
</feature>
<feature type="transmembrane region" description="Helical" evidence="1">
    <location>
        <begin position="176"/>
        <end position="192"/>
    </location>
</feature>
<evidence type="ECO:0000256" key="1">
    <source>
        <dbReference type="SAM" id="Phobius"/>
    </source>
</evidence>
<organism evidence="3 4">
    <name type="scientific">Adhaeribacter terreus</name>
    <dbReference type="NCBI Taxonomy" id="529703"/>
    <lineage>
        <taxon>Bacteria</taxon>
        <taxon>Pseudomonadati</taxon>
        <taxon>Bacteroidota</taxon>
        <taxon>Cytophagia</taxon>
        <taxon>Cytophagales</taxon>
        <taxon>Hymenobacteraceae</taxon>
        <taxon>Adhaeribacter</taxon>
    </lineage>
</organism>
<dbReference type="InterPro" id="IPR046278">
    <property type="entry name" value="DUF6311"/>
</dbReference>
<dbReference type="Pfam" id="PF19830">
    <property type="entry name" value="DUF6311"/>
    <property type="match status" value="1"/>
</dbReference>
<evidence type="ECO:0000259" key="2">
    <source>
        <dbReference type="Pfam" id="PF19830"/>
    </source>
</evidence>
<comment type="caution">
    <text evidence="3">The sequence shown here is derived from an EMBL/GenBank/DDBJ whole genome shotgun (WGS) entry which is preliminary data.</text>
</comment>
<feature type="transmembrane region" description="Helical" evidence="1">
    <location>
        <begin position="127"/>
        <end position="145"/>
    </location>
</feature>
<keyword evidence="4" id="KW-1185">Reference proteome</keyword>
<gene>
    <name evidence="3" type="ORF">ACFPIB_09305</name>
</gene>
<evidence type="ECO:0000313" key="4">
    <source>
        <dbReference type="Proteomes" id="UP001596161"/>
    </source>
</evidence>
<keyword evidence="1" id="KW-1133">Transmembrane helix</keyword>
<feature type="transmembrane region" description="Helical" evidence="1">
    <location>
        <begin position="151"/>
        <end position="169"/>
    </location>
</feature>
<sequence length="756" mass="86216">MKNRIAIPIVILLSLALLWLLFGNVLLQPGQYMFGYLEDGTKNYYTAAYFIKYNQGLWFTGLNYPFGEHITYTDNQPLFAVLLNLINQRISPVADHTIGIYNVFMLGSLVACAVFLFLILREIKLPVWYAVLAAIIIAFLSPQLFRIRAHYALGYAFFIPMFWYFIIRIFREPKAMIWYVVYAIAGLLAVFIHPYYALINLLLLASYLLVYYFQEKKFQKINGKLFIGLLAAVLIPLLVFQVYMKLTDPVLDRPESPYGFTAYRTSFKALFFPLEAPLQKYWQAVFGDKEVIWEGYAYVGQAAFVVFLLTLFKFFKFGKKKRWKRIFRPALPAPLRVGLWASVLVLLFALAIPIKWGLEGILDIVPPLKQFRSIGRFAWIFYYVFSVYAAYYLFQLARRFRLQHKPVLAFAIPGILLAFWTFEAVNNVYQKALTIKENRVAASFNGETGNYTQLLQKHNLKPEDFQAILPLPYFNVGSEKITIFRNPEAANEAMRASLHTGLPIAANLLSRTSLSQALQQLQLLSNPFTPKEILQKYPSQKPLLLLVIPDSLQSAEANLVAKAKLITAQPHFSLYQLPLDSLYASSKNKTALPEGLTQQNGLYVNNNPGMVIRKDFAENEGEGLFGKGALALTERKTMLLDTLINVPANGLEFEFSCWASAVTPNMPSLTLEVKNPAGEVLREEKIYFNASTEVWNNWLFSRHVFSVPAGKMQLTISTKSKKATLDNLLLRPVKTDVYFYGGKKQILFKNNLPASY</sequence>
<dbReference type="EMBL" id="JBHSKT010000004">
    <property type="protein sequence ID" value="MFC5270805.1"/>
    <property type="molecule type" value="Genomic_DNA"/>
</dbReference>
<keyword evidence="1" id="KW-0812">Transmembrane</keyword>
<feature type="transmembrane region" description="Helical" evidence="1">
    <location>
        <begin position="225"/>
        <end position="244"/>
    </location>
</feature>
<protein>
    <recommendedName>
        <fullName evidence="2">DUF6311 domain-containing protein</fullName>
    </recommendedName>
</protein>
<feature type="transmembrane region" description="Helical" evidence="1">
    <location>
        <begin position="335"/>
        <end position="354"/>
    </location>
</feature>
<name>A0ABW0ECB8_9BACT</name>
<proteinExistence type="predicted"/>
<feature type="transmembrane region" description="Helical" evidence="1">
    <location>
        <begin position="295"/>
        <end position="315"/>
    </location>
</feature>
<feature type="domain" description="DUF6311" evidence="2">
    <location>
        <begin position="12"/>
        <end position="410"/>
    </location>
</feature>
<feature type="transmembrane region" description="Helical" evidence="1">
    <location>
        <begin position="406"/>
        <end position="422"/>
    </location>
</feature>
<keyword evidence="1" id="KW-0472">Membrane</keyword>
<dbReference type="Proteomes" id="UP001596161">
    <property type="component" value="Unassembled WGS sequence"/>
</dbReference>
<accession>A0ABW0ECB8</accession>
<reference evidence="4" key="1">
    <citation type="journal article" date="2019" name="Int. J. Syst. Evol. Microbiol.">
        <title>The Global Catalogue of Microorganisms (GCM) 10K type strain sequencing project: providing services to taxonomists for standard genome sequencing and annotation.</title>
        <authorList>
            <consortium name="The Broad Institute Genomics Platform"/>
            <consortium name="The Broad Institute Genome Sequencing Center for Infectious Disease"/>
            <person name="Wu L."/>
            <person name="Ma J."/>
        </authorList>
    </citation>
    <scope>NUCLEOTIDE SEQUENCE [LARGE SCALE GENOMIC DNA]</scope>
    <source>
        <strain evidence="4">KACC 12602</strain>
    </source>
</reference>
<evidence type="ECO:0000313" key="3">
    <source>
        <dbReference type="EMBL" id="MFC5270805.1"/>
    </source>
</evidence>
<dbReference type="RefSeq" id="WP_378017170.1">
    <property type="nucleotide sequence ID" value="NZ_JBHSKT010000004.1"/>
</dbReference>